<reference evidence="2" key="1">
    <citation type="journal article" date="2023" name="Nat. Plants">
        <title>Single-cell RNA sequencing provides a high-resolution roadmap for understanding the multicellular compartmentation of specialized metabolism.</title>
        <authorList>
            <person name="Sun S."/>
            <person name="Shen X."/>
            <person name="Li Y."/>
            <person name="Li Y."/>
            <person name="Wang S."/>
            <person name="Li R."/>
            <person name="Zhang H."/>
            <person name="Shen G."/>
            <person name="Guo B."/>
            <person name="Wei J."/>
            <person name="Xu J."/>
            <person name="St-Pierre B."/>
            <person name="Chen S."/>
            <person name="Sun C."/>
        </authorList>
    </citation>
    <scope>NUCLEOTIDE SEQUENCE [LARGE SCALE GENOMIC DNA]</scope>
</reference>
<comment type="caution">
    <text evidence="1">The sequence shown here is derived from an EMBL/GenBank/DDBJ whole genome shotgun (WGS) entry which is preliminary data.</text>
</comment>
<proteinExistence type="predicted"/>
<protein>
    <submittedName>
        <fullName evidence="1">Uncharacterized protein</fullName>
    </submittedName>
</protein>
<keyword evidence="2" id="KW-1185">Reference proteome</keyword>
<organism evidence="1 2">
    <name type="scientific">Catharanthus roseus</name>
    <name type="common">Madagascar periwinkle</name>
    <name type="synonym">Vinca rosea</name>
    <dbReference type="NCBI Taxonomy" id="4058"/>
    <lineage>
        <taxon>Eukaryota</taxon>
        <taxon>Viridiplantae</taxon>
        <taxon>Streptophyta</taxon>
        <taxon>Embryophyta</taxon>
        <taxon>Tracheophyta</taxon>
        <taxon>Spermatophyta</taxon>
        <taxon>Magnoliopsida</taxon>
        <taxon>eudicotyledons</taxon>
        <taxon>Gunneridae</taxon>
        <taxon>Pentapetalae</taxon>
        <taxon>asterids</taxon>
        <taxon>lamiids</taxon>
        <taxon>Gentianales</taxon>
        <taxon>Apocynaceae</taxon>
        <taxon>Rauvolfioideae</taxon>
        <taxon>Vinceae</taxon>
        <taxon>Catharanthinae</taxon>
        <taxon>Catharanthus</taxon>
    </lineage>
</organism>
<dbReference type="EMBL" id="CM044703">
    <property type="protein sequence ID" value="KAI5672318.1"/>
    <property type="molecule type" value="Genomic_DNA"/>
</dbReference>
<sequence length="104" mass="11407">MYLEWASLKEIRPLFLGQDAEPGQANSARSCSPSFFPFLSLLTASAVASFEAFGKVLQEKKKGFRGIGARKRLQLSGALVDRQLELSGSSQIQHSRFTESVDLA</sequence>
<evidence type="ECO:0000313" key="2">
    <source>
        <dbReference type="Proteomes" id="UP001060085"/>
    </source>
</evidence>
<accession>A0ACC0BI84</accession>
<name>A0ACC0BI84_CATRO</name>
<dbReference type="Proteomes" id="UP001060085">
    <property type="component" value="Linkage Group LG03"/>
</dbReference>
<gene>
    <name evidence="1" type="ORF">M9H77_12682</name>
</gene>
<evidence type="ECO:0000313" key="1">
    <source>
        <dbReference type="EMBL" id="KAI5672318.1"/>
    </source>
</evidence>